<dbReference type="Proteomes" id="UP001605036">
    <property type="component" value="Unassembled WGS sequence"/>
</dbReference>
<comment type="caution">
    <text evidence="2">The sequence shown here is derived from an EMBL/GenBank/DDBJ whole genome shotgun (WGS) entry which is preliminary data.</text>
</comment>
<dbReference type="EMBL" id="JBHFFA010000006">
    <property type="protein sequence ID" value="KAL2619812.1"/>
    <property type="molecule type" value="Genomic_DNA"/>
</dbReference>
<gene>
    <name evidence="2" type="ORF">R1flu_000017</name>
</gene>
<evidence type="ECO:0000313" key="2">
    <source>
        <dbReference type="EMBL" id="KAL2619812.1"/>
    </source>
</evidence>
<sequence length="123" mass="13750">MDSFIGDAPEPKWPQHGPYSSSARADSAGSPDAEGLPWIRSRGAFLLSILFTEKTVELELMTESPGYSFRRAGLSEEFPDSSEVRGAAKPVYRRKTEKKLTTLSNGYLGSRNDEERSEMRYLV</sequence>
<feature type="region of interest" description="Disordered" evidence="1">
    <location>
        <begin position="1"/>
        <end position="36"/>
    </location>
</feature>
<protein>
    <submittedName>
        <fullName evidence="2">Uncharacterized protein</fullName>
    </submittedName>
</protein>
<name>A0ABD1XZ91_9MARC</name>
<accession>A0ABD1XZ91</accession>
<evidence type="ECO:0000313" key="3">
    <source>
        <dbReference type="Proteomes" id="UP001605036"/>
    </source>
</evidence>
<proteinExistence type="predicted"/>
<organism evidence="2 3">
    <name type="scientific">Riccia fluitans</name>
    <dbReference type="NCBI Taxonomy" id="41844"/>
    <lineage>
        <taxon>Eukaryota</taxon>
        <taxon>Viridiplantae</taxon>
        <taxon>Streptophyta</taxon>
        <taxon>Embryophyta</taxon>
        <taxon>Marchantiophyta</taxon>
        <taxon>Marchantiopsida</taxon>
        <taxon>Marchantiidae</taxon>
        <taxon>Marchantiales</taxon>
        <taxon>Ricciaceae</taxon>
        <taxon>Riccia</taxon>
    </lineage>
</organism>
<dbReference type="AlphaFoldDB" id="A0ABD1XZ91"/>
<evidence type="ECO:0000256" key="1">
    <source>
        <dbReference type="SAM" id="MobiDB-lite"/>
    </source>
</evidence>
<reference evidence="2 3" key="1">
    <citation type="submission" date="2024-09" db="EMBL/GenBank/DDBJ databases">
        <title>Chromosome-scale assembly of Riccia fluitans.</title>
        <authorList>
            <person name="Paukszto L."/>
            <person name="Sawicki J."/>
            <person name="Karawczyk K."/>
            <person name="Piernik-Szablinska J."/>
            <person name="Szczecinska M."/>
            <person name="Mazdziarz M."/>
        </authorList>
    </citation>
    <scope>NUCLEOTIDE SEQUENCE [LARGE SCALE GENOMIC DNA]</scope>
    <source>
        <strain evidence="2">Rf_01</strain>
        <tissue evidence="2">Aerial parts of the thallus</tissue>
    </source>
</reference>
<keyword evidence="3" id="KW-1185">Reference proteome</keyword>